<dbReference type="GO" id="GO:0016877">
    <property type="term" value="F:ligase activity, forming carbon-sulfur bonds"/>
    <property type="evidence" value="ECO:0007669"/>
    <property type="project" value="UniProtKB-ARBA"/>
</dbReference>
<gene>
    <name evidence="5" type="ORF">EZ242_01275</name>
</gene>
<feature type="domain" description="AMP-dependent synthetase/ligase" evidence="3">
    <location>
        <begin position="7"/>
        <end position="370"/>
    </location>
</feature>
<dbReference type="Pfam" id="PF00501">
    <property type="entry name" value="AMP-binding"/>
    <property type="match status" value="1"/>
</dbReference>
<dbReference type="InterPro" id="IPR050237">
    <property type="entry name" value="ATP-dep_AMP-bd_enzyme"/>
</dbReference>
<dbReference type="InterPro" id="IPR045851">
    <property type="entry name" value="AMP-bd_C_sf"/>
</dbReference>
<sequence>MLTGDMLRRSATRFPDKPAIVFRGPAGVRRVSYRQLDADADRLANALLALGLPRGATVSMLSRNLPEYGTVFFGVARSGLLQNNISVLYAPEELAWVLNKSRTQVLIFDAAFADKVAAIRAECPGIRHYLCIGDSADAPSLATFLETASAEPPAVQLDEREAFCMTYTGGTTGRPKGVLMNHRARAITAHTVVVEEHLTAEDVVGIVTPLFHVAALNIMFQPAVLIGATSVFVTPWSADAYLDAVEEEGITAAFMVPTQANALAIHPQLESRALASWTKLSFAGAPMPDWVQVELMRRLPGLRLTQIYGQSEMGVIAALPHTALPAKLGQVGRQPYNVDVAVLRSDGTRAAVGELGEVASRGDNLMMAYYDEPEQTTGFFRVGGGWGLSGDIGVMDADGYLTLVDRAKDMLISGGENVYPKEIENVLYELPQVAECAVFGIPDDKWGEVPAAYLQLKPGQALSEAEVVAQCEAKLARLKRPRLVKFVDGFPKTPIGKIQKNVLKEPYWEGRKKI</sequence>
<organism evidence="5 6">
    <name type="scientific">Ramlibacter rhizophilus</name>
    <dbReference type="NCBI Taxonomy" id="1781167"/>
    <lineage>
        <taxon>Bacteria</taxon>
        <taxon>Pseudomonadati</taxon>
        <taxon>Pseudomonadota</taxon>
        <taxon>Betaproteobacteria</taxon>
        <taxon>Burkholderiales</taxon>
        <taxon>Comamonadaceae</taxon>
        <taxon>Ramlibacter</taxon>
    </lineage>
</organism>
<comment type="caution">
    <text evidence="5">The sequence shown here is derived from an EMBL/GenBank/DDBJ whole genome shotgun (WGS) entry which is preliminary data.</text>
</comment>
<dbReference type="InterPro" id="IPR042099">
    <property type="entry name" value="ANL_N_sf"/>
</dbReference>
<dbReference type="EMBL" id="SMLL01000001">
    <property type="protein sequence ID" value="TFZ04415.1"/>
    <property type="molecule type" value="Genomic_DNA"/>
</dbReference>
<dbReference type="InterPro" id="IPR025110">
    <property type="entry name" value="AMP-bd_C"/>
</dbReference>
<dbReference type="SUPFAM" id="SSF56801">
    <property type="entry name" value="Acetyl-CoA synthetase-like"/>
    <property type="match status" value="1"/>
</dbReference>
<evidence type="ECO:0000313" key="6">
    <source>
        <dbReference type="Proteomes" id="UP000297564"/>
    </source>
</evidence>
<dbReference type="OrthoDB" id="9766486at2"/>
<dbReference type="AlphaFoldDB" id="A0A4Z0C2G7"/>
<dbReference type="FunFam" id="3.30.300.30:FF:000008">
    <property type="entry name" value="2,3-dihydroxybenzoate-AMP ligase"/>
    <property type="match status" value="1"/>
</dbReference>
<evidence type="ECO:0000259" key="3">
    <source>
        <dbReference type="Pfam" id="PF00501"/>
    </source>
</evidence>
<evidence type="ECO:0000256" key="1">
    <source>
        <dbReference type="ARBA" id="ARBA00006432"/>
    </source>
</evidence>
<dbReference type="PROSITE" id="PS00455">
    <property type="entry name" value="AMP_BINDING"/>
    <property type="match status" value="1"/>
</dbReference>
<feature type="domain" description="AMP-binding enzyme C-terminal" evidence="4">
    <location>
        <begin position="422"/>
        <end position="497"/>
    </location>
</feature>
<evidence type="ECO:0000313" key="5">
    <source>
        <dbReference type="EMBL" id="TFZ04415.1"/>
    </source>
</evidence>
<keyword evidence="6" id="KW-1185">Reference proteome</keyword>
<name>A0A4Z0C2G7_9BURK</name>
<keyword evidence="2 5" id="KW-0436">Ligase</keyword>
<dbReference type="InterPro" id="IPR020845">
    <property type="entry name" value="AMP-binding_CS"/>
</dbReference>
<reference evidence="5 6" key="1">
    <citation type="submission" date="2019-03" db="EMBL/GenBank/DDBJ databases">
        <title>Ramlibacter rhizophilus CCTCC AB2015357, whole genome shotgun sequence.</title>
        <authorList>
            <person name="Zhang X."/>
            <person name="Feng G."/>
            <person name="Zhu H."/>
        </authorList>
    </citation>
    <scope>NUCLEOTIDE SEQUENCE [LARGE SCALE GENOMIC DNA]</scope>
    <source>
        <strain evidence="5 6">CCTCC AB2015357</strain>
    </source>
</reference>
<evidence type="ECO:0000259" key="4">
    <source>
        <dbReference type="Pfam" id="PF13193"/>
    </source>
</evidence>
<evidence type="ECO:0000256" key="2">
    <source>
        <dbReference type="ARBA" id="ARBA00022598"/>
    </source>
</evidence>
<dbReference type="Pfam" id="PF13193">
    <property type="entry name" value="AMP-binding_C"/>
    <property type="match status" value="1"/>
</dbReference>
<dbReference type="RefSeq" id="WP_135283297.1">
    <property type="nucleotide sequence ID" value="NZ_SMLL01000001.1"/>
</dbReference>
<dbReference type="Proteomes" id="UP000297564">
    <property type="component" value="Unassembled WGS sequence"/>
</dbReference>
<comment type="similarity">
    <text evidence="1">Belongs to the ATP-dependent AMP-binding enzyme family.</text>
</comment>
<dbReference type="InterPro" id="IPR000873">
    <property type="entry name" value="AMP-dep_synth/lig_dom"/>
</dbReference>
<dbReference type="Gene3D" id="3.30.300.30">
    <property type="match status" value="1"/>
</dbReference>
<protein>
    <submittedName>
        <fullName evidence="5">Long-chain fatty acid--CoA ligase</fullName>
    </submittedName>
</protein>
<accession>A0A4Z0C2G7</accession>
<dbReference type="PANTHER" id="PTHR43767:SF7">
    <property type="entry name" value="MEDIUM_LONG-CHAIN-FATTY-ACID--COA LIGASE FADD8"/>
    <property type="match status" value="1"/>
</dbReference>
<dbReference type="Gene3D" id="3.40.50.12780">
    <property type="entry name" value="N-terminal domain of ligase-like"/>
    <property type="match status" value="1"/>
</dbReference>
<dbReference type="PANTHER" id="PTHR43767">
    <property type="entry name" value="LONG-CHAIN-FATTY-ACID--COA LIGASE"/>
    <property type="match status" value="1"/>
</dbReference>
<proteinExistence type="inferred from homology"/>